<sequence length="67" mass="7552">MRIQSFGLGQHARLNHHLFDGRLCTNGDRTLSTEDTPKEIGYGVYRASCGVRLVVVEWCMKGSLRLT</sequence>
<name>A0ABR0P9J4_GOSAR</name>
<gene>
    <name evidence="1" type="ORF">PVK06_022793</name>
</gene>
<proteinExistence type="predicted"/>
<organism evidence="1 2">
    <name type="scientific">Gossypium arboreum</name>
    <name type="common">Tree cotton</name>
    <name type="synonym">Gossypium nanking</name>
    <dbReference type="NCBI Taxonomy" id="29729"/>
    <lineage>
        <taxon>Eukaryota</taxon>
        <taxon>Viridiplantae</taxon>
        <taxon>Streptophyta</taxon>
        <taxon>Embryophyta</taxon>
        <taxon>Tracheophyta</taxon>
        <taxon>Spermatophyta</taxon>
        <taxon>Magnoliopsida</taxon>
        <taxon>eudicotyledons</taxon>
        <taxon>Gunneridae</taxon>
        <taxon>Pentapetalae</taxon>
        <taxon>rosids</taxon>
        <taxon>malvids</taxon>
        <taxon>Malvales</taxon>
        <taxon>Malvaceae</taxon>
        <taxon>Malvoideae</taxon>
        <taxon>Gossypium</taxon>
    </lineage>
</organism>
<accession>A0ABR0P9J4</accession>
<keyword evidence="2" id="KW-1185">Reference proteome</keyword>
<protein>
    <submittedName>
        <fullName evidence="1">Uncharacterized protein</fullName>
    </submittedName>
</protein>
<dbReference type="EMBL" id="JARKNE010000007">
    <property type="protein sequence ID" value="KAK5817865.1"/>
    <property type="molecule type" value="Genomic_DNA"/>
</dbReference>
<comment type="caution">
    <text evidence="1">The sequence shown here is derived from an EMBL/GenBank/DDBJ whole genome shotgun (WGS) entry which is preliminary data.</text>
</comment>
<evidence type="ECO:0000313" key="1">
    <source>
        <dbReference type="EMBL" id="KAK5817865.1"/>
    </source>
</evidence>
<dbReference type="Proteomes" id="UP001358586">
    <property type="component" value="Chromosome 7"/>
</dbReference>
<evidence type="ECO:0000313" key="2">
    <source>
        <dbReference type="Proteomes" id="UP001358586"/>
    </source>
</evidence>
<reference evidence="1 2" key="1">
    <citation type="submission" date="2023-03" db="EMBL/GenBank/DDBJ databases">
        <title>WGS of Gossypium arboreum.</title>
        <authorList>
            <person name="Yu D."/>
        </authorList>
    </citation>
    <scope>NUCLEOTIDE SEQUENCE [LARGE SCALE GENOMIC DNA]</scope>
    <source>
        <tissue evidence="1">Leaf</tissue>
    </source>
</reference>